<feature type="binding site" evidence="8">
    <location>
        <position position="342"/>
    </location>
    <ligand>
        <name>Zn(2+)</name>
        <dbReference type="ChEBI" id="CHEBI:29105"/>
    </ligand>
</feature>
<dbReference type="InterPro" id="IPR017117">
    <property type="entry name" value="Nob1_euk"/>
</dbReference>
<protein>
    <recommendedName>
        <fullName evidence="7">20S-pre-rRNA D-site endonuclease NOB1</fullName>
    </recommendedName>
</protein>
<dbReference type="GO" id="GO:0030688">
    <property type="term" value="C:preribosome, small subunit precursor"/>
    <property type="evidence" value="ECO:0007669"/>
    <property type="project" value="TreeGrafter"/>
</dbReference>
<evidence type="ECO:0000256" key="3">
    <source>
        <dbReference type="ARBA" id="ARBA00022723"/>
    </source>
</evidence>
<comment type="caution">
    <text evidence="12">The sequence shown here is derived from an EMBL/GenBank/DDBJ whole genome shotgun (WGS) entry which is preliminary data.</text>
</comment>
<name>A0A7C8QYK2_ORBOL</name>
<dbReference type="PANTHER" id="PTHR12814:SF2">
    <property type="entry name" value="RNA-BINDING PROTEIN NOB1"/>
    <property type="match status" value="1"/>
</dbReference>
<dbReference type="Pfam" id="PF08772">
    <property type="entry name" value="Zn_ribbon_NOB1"/>
    <property type="match status" value="1"/>
</dbReference>
<keyword evidence="5 7" id="KW-0862">Zinc</keyword>
<evidence type="ECO:0000313" key="13">
    <source>
        <dbReference type="Proteomes" id="UP000483672"/>
    </source>
</evidence>
<feature type="region of interest" description="Disordered" evidence="9">
    <location>
        <begin position="129"/>
        <end position="214"/>
    </location>
</feature>
<feature type="binding site" evidence="8">
    <location>
        <position position="357"/>
    </location>
    <ligand>
        <name>Zn(2+)</name>
        <dbReference type="ChEBI" id="CHEBI:29105"/>
    </ligand>
</feature>
<dbReference type="InterPro" id="IPR033411">
    <property type="entry name" value="Ribonuclease_PIN"/>
</dbReference>
<keyword evidence="6 7" id="KW-0539">Nucleus</keyword>
<dbReference type="SUPFAM" id="SSF144206">
    <property type="entry name" value="NOB1 zinc finger-like"/>
    <property type="match status" value="1"/>
</dbReference>
<dbReference type="InterPro" id="IPR036283">
    <property type="entry name" value="NOB1_Zf-like_sf"/>
</dbReference>
<dbReference type="PANTHER" id="PTHR12814">
    <property type="entry name" value="RNA-BINDING PROTEIN NOB1"/>
    <property type="match status" value="1"/>
</dbReference>
<reference evidence="12 13" key="1">
    <citation type="submission" date="2019-06" db="EMBL/GenBank/DDBJ databases">
        <authorList>
            <person name="Palmer J.M."/>
        </authorList>
    </citation>
    <scope>NUCLEOTIDE SEQUENCE [LARGE SCALE GENOMIC DNA]</scope>
    <source>
        <strain evidence="12 13">TWF191</strain>
    </source>
</reference>
<dbReference type="GO" id="GO:0005737">
    <property type="term" value="C:cytoplasm"/>
    <property type="evidence" value="ECO:0007669"/>
    <property type="project" value="UniProtKB-ARBA"/>
</dbReference>
<dbReference type="InterPro" id="IPR039907">
    <property type="entry name" value="NOB1"/>
</dbReference>
<evidence type="ECO:0000256" key="8">
    <source>
        <dbReference type="PIRSR" id="PIRSR037125-1"/>
    </source>
</evidence>
<dbReference type="Gene3D" id="6.20.210.10">
    <property type="entry name" value="Nin one binding (NOB1), Zn-ribbon-like"/>
    <property type="match status" value="1"/>
</dbReference>
<feature type="domain" description="Ribonuclease PIN" evidence="11">
    <location>
        <begin position="23"/>
        <end position="114"/>
    </location>
</feature>
<gene>
    <name evidence="12" type="primary">NOB1</name>
    <name evidence="12" type="ORF">TWF191_001316</name>
</gene>
<evidence type="ECO:0000256" key="4">
    <source>
        <dbReference type="ARBA" id="ARBA00022801"/>
    </source>
</evidence>
<comment type="function">
    <text evidence="7">Required for the synthesis of 40S ribosome subunits. Has a role in processing 20S pre-rRNA into the mature 18S rRNA, where it is required for cleavage at the 3' end of the mature 18S rRNA (D-site). Accompanies the 20S pre-rRNA from the nucleus to the cytoplasm.</text>
</comment>
<dbReference type="GO" id="GO:0030490">
    <property type="term" value="P:maturation of SSU-rRNA"/>
    <property type="evidence" value="ECO:0007669"/>
    <property type="project" value="TreeGrafter"/>
</dbReference>
<keyword evidence="3 7" id="KW-0479">Metal-binding</keyword>
<accession>A0A7C8QYK2</accession>
<feature type="compositionally biased region" description="Basic and acidic residues" evidence="9">
    <location>
        <begin position="151"/>
        <end position="174"/>
    </location>
</feature>
<proteinExistence type="inferred from homology"/>
<feature type="region of interest" description="Disordered" evidence="9">
    <location>
        <begin position="451"/>
        <end position="474"/>
    </location>
</feature>
<evidence type="ECO:0000313" key="12">
    <source>
        <dbReference type="EMBL" id="KAF3229599.1"/>
    </source>
</evidence>
<dbReference type="EMBL" id="WIPF01000012">
    <property type="protein sequence ID" value="KAF3229599.1"/>
    <property type="molecule type" value="Genomic_DNA"/>
</dbReference>
<dbReference type="GO" id="GO:0046872">
    <property type="term" value="F:metal ion binding"/>
    <property type="evidence" value="ECO:0007669"/>
    <property type="project" value="UniProtKB-UniRule"/>
</dbReference>
<feature type="domain" description="Nin one binding (NOB1) Zn-ribbon-like" evidence="10">
    <location>
        <begin position="329"/>
        <end position="400"/>
    </location>
</feature>
<evidence type="ECO:0000256" key="5">
    <source>
        <dbReference type="ARBA" id="ARBA00022833"/>
    </source>
</evidence>
<evidence type="ECO:0000256" key="1">
    <source>
        <dbReference type="ARBA" id="ARBA00005858"/>
    </source>
</evidence>
<comment type="similarity">
    <text evidence="1 7">Belongs to the NOB1 family.</text>
</comment>
<keyword evidence="4" id="KW-0378">Hydrolase</keyword>
<dbReference type="AlphaFoldDB" id="A0A7C8QYK2"/>
<feature type="compositionally biased region" description="Basic and acidic residues" evidence="9">
    <location>
        <begin position="129"/>
        <end position="138"/>
    </location>
</feature>
<keyword evidence="2" id="KW-0540">Nuclease</keyword>
<feature type="binding site" evidence="8">
    <location>
        <position position="354"/>
    </location>
    <ligand>
        <name>Zn(2+)</name>
        <dbReference type="ChEBI" id="CHEBI:29105"/>
    </ligand>
</feature>
<evidence type="ECO:0000256" key="7">
    <source>
        <dbReference type="PIRNR" id="PIRNR037125"/>
    </source>
</evidence>
<evidence type="ECO:0000259" key="11">
    <source>
        <dbReference type="Pfam" id="PF17146"/>
    </source>
</evidence>
<evidence type="ECO:0000259" key="10">
    <source>
        <dbReference type="Pfam" id="PF08772"/>
    </source>
</evidence>
<evidence type="ECO:0000256" key="6">
    <source>
        <dbReference type="ARBA" id="ARBA00023242"/>
    </source>
</evidence>
<feature type="compositionally biased region" description="Basic residues" evidence="9">
    <location>
        <begin position="190"/>
        <end position="205"/>
    </location>
</feature>
<dbReference type="InterPro" id="IPR014881">
    <property type="entry name" value="NOB1_Zn-bd"/>
</dbReference>
<dbReference type="CDD" id="cd09876">
    <property type="entry name" value="PIN_Nob1-like"/>
    <property type="match status" value="1"/>
</dbReference>
<dbReference type="Pfam" id="PF17146">
    <property type="entry name" value="PIN_6"/>
    <property type="match status" value="1"/>
</dbReference>
<evidence type="ECO:0000256" key="2">
    <source>
        <dbReference type="ARBA" id="ARBA00022722"/>
    </source>
</evidence>
<dbReference type="Proteomes" id="UP000483672">
    <property type="component" value="Unassembled WGS sequence"/>
</dbReference>
<dbReference type="Gene3D" id="3.40.50.1010">
    <property type="entry name" value="5'-nuclease"/>
    <property type="match status" value="1"/>
</dbReference>
<dbReference type="GO" id="GO:0004521">
    <property type="term" value="F:RNA endonuclease activity"/>
    <property type="evidence" value="ECO:0007669"/>
    <property type="project" value="UniProtKB-UniRule"/>
</dbReference>
<evidence type="ECO:0000256" key="9">
    <source>
        <dbReference type="SAM" id="MobiDB-lite"/>
    </source>
</evidence>
<dbReference type="PIRSF" id="PIRSF037125">
    <property type="entry name" value="D-site_20S_pre-rRNA_nuclease"/>
    <property type="match status" value="1"/>
</dbReference>
<feature type="binding site" evidence="8">
    <location>
        <position position="339"/>
    </location>
    <ligand>
        <name>Zn(2+)</name>
        <dbReference type="ChEBI" id="CHEBI:29105"/>
    </ligand>
</feature>
<comment type="subcellular location">
    <subcellularLocation>
        <location evidence="7">Nucleus</location>
        <location evidence="7">Nucleolus</location>
    </subcellularLocation>
</comment>
<dbReference type="GO" id="GO:0005730">
    <property type="term" value="C:nucleolus"/>
    <property type="evidence" value="ECO:0007669"/>
    <property type="project" value="UniProtKB-SubCell"/>
</dbReference>
<dbReference type="FunFam" id="3.40.50.1010:FF:000020">
    <property type="entry name" value="20S-pre-rRNA D-site endonuclease NOB1"/>
    <property type="match status" value="1"/>
</dbReference>
<dbReference type="GO" id="GO:0016787">
    <property type="term" value="F:hydrolase activity"/>
    <property type="evidence" value="ECO:0007669"/>
    <property type="project" value="UniProtKB-KW"/>
</dbReference>
<sequence length="474" mass="52462">MTTDTPNQASSFENADKHEIDTLILDTGPIIKNVCSPQSLLAKAGNLVTLPSVVSEIRDAATRSRFETLWAPFLKYRSPRPESIRYISHFAKKTGDYGVLGATDLQVLALTYEVECEKVGGIEEFEKRLKKKEEENSARKNGSAKKNRRRGDREKASTGDRIDNQTGSETREIQGDDDEGSGWTTIPTSRKNKKPTPSVPRKKAPKSAATTELQPAVLTESQPAIVTEPQPAPVEVSATTQVLEALSLGSQPEQQTIEEIEPEVTSESEDDWITPQNLAVHLISDGTVSKPAKSTSQIMAACCTTDFAMQNVLLQLHIHIFSPTTMSRITSVKSHVLRCHACFKVCREMSRQFCPSCGQPTLAKVTCSTDARGVFRIHLKKNWQWNNRGNVYSLAKPQHGTASMKGVRENVVLSEDQREYEKALKDSKRYKERDLMDMDYLPGLLTGERLGHGGNPKIGAGKNVNAPRRGDTLE</sequence>
<organism evidence="12 13">
    <name type="scientific">Orbilia oligospora</name>
    <name type="common">Nematode-trapping fungus</name>
    <name type="synonym">Arthrobotrys oligospora</name>
    <dbReference type="NCBI Taxonomy" id="2813651"/>
    <lineage>
        <taxon>Eukaryota</taxon>
        <taxon>Fungi</taxon>
        <taxon>Dikarya</taxon>
        <taxon>Ascomycota</taxon>
        <taxon>Pezizomycotina</taxon>
        <taxon>Orbiliomycetes</taxon>
        <taxon>Orbiliales</taxon>
        <taxon>Orbiliaceae</taxon>
        <taxon>Orbilia</taxon>
    </lineage>
</organism>